<comment type="caution">
    <text evidence="3">The sequence shown here is derived from an EMBL/GenBank/DDBJ whole genome shotgun (WGS) entry which is preliminary data.</text>
</comment>
<dbReference type="GO" id="GO:0000155">
    <property type="term" value="F:phosphorelay sensor kinase activity"/>
    <property type="evidence" value="ECO:0007669"/>
    <property type="project" value="InterPro"/>
</dbReference>
<dbReference type="InterPro" id="IPR050640">
    <property type="entry name" value="Bact_2-comp_sensor_kinase"/>
</dbReference>
<feature type="transmembrane region" description="Helical" evidence="1">
    <location>
        <begin position="45"/>
        <end position="63"/>
    </location>
</feature>
<dbReference type="Proteomes" id="UP000276603">
    <property type="component" value="Unassembled WGS sequence"/>
</dbReference>
<dbReference type="Pfam" id="PF06580">
    <property type="entry name" value="His_kinase"/>
    <property type="match status" value="1"/>
</dbReference>
<dbReference type="AlphaFoldDB" id="A0A3B0C321"/>
<dbReference type="Gene3D" id="3.30.565.10">
    <property type="entry name" value="Histidine kinase-like ATPase, C-terminal domain"/>
    <property type="match status" value="1"/>
</dbReference>
<keyword evidence="1" id="KW-0812">Transmembrane</keyword>
<reference evidence="3 4" key="1">
    <citation type="submission" date="2018-10" db="EMBL/GenBank/DDBJ databases">
        <title>Ulvibacterium marinum gen. nov., sp. nov., a novel marine bacterium of the family Flavobacteriaceae, isolated from a culture of the green alga Ulva prolifera.</title>
        <authorList>
            <person name="Zhang Z."/>
        </authorList>
    </citation>
    <scope>NUCLEOTIDE SEQUENCE [LARGE SCALE GENOMIC DNA]</scope>
    <source>
        <strain evidence="3 4">CCMM003</strain>
    </source>
</reference>
<feature type="transmembrane region" description="Helical" evidence="1">
    <location>
        <begin position="114"/>
        <end position="131"/>
    </location>
</feature>
<evidence type="ECO:0000259" key="2">
    <source>
        <dbReference type="Pfam" id="PF06580"/>
    </source>
</evidence>
<dbReference type="EMBL" id="RBCJ01000003">
    <property type="protein sequence ID" value="RKN79560.1"/>
    <property type="molecule type" value="Genomic_DNA"/>
</dbReference>
<keyword evidence="1" id="KW-1133">Transmembrane helix</keyword>
<gene>
    <name evidence="3" type="ORF">D7Z94_14750</name>
</gene>
<dbReference type="GO" id="GO:0016020">
    <property type="term" value="C:membrane"/>
    <property type="evidence" value="ECO:0007669"/>
    <property type="project" value="InterPro"/>
</dbReference>
<dbReference type="PANTHER" id="PTHR34220:SF7">
    <property type="entry name" value="SENSOR HISTIDINE KINASE YPDA"/>
    <property type="match status" value="1"/>
</dbReference>
<proteinExistence type="predicted"/>
<dbReference type="RefSeq" id="WP_120712373.1">
    <property type="nucleotide sequence ID" value="NZ_RBCJ01000003.1"/>
</dbReference>
<feature type="transmembrane region" description="Helical" evidence="1">
    <location>
        <begin position="75"/>
        <end position="94"/>
    </location>
</feature>
<accession>A0A3B0C321</accession>
<keyword evidence="4" id="KW-1185">Reference proteome</keyword>
<dbReference type="OrthoDB" id="9809908at2"/>
<evidence type="ECO:0000313" key="3">
    <source>
        <dbReference type="EMBL" id="RKN79560.1"/>
    </source>
</evidence>
<protein>
    <recommendedName>
        <fullName evidence="2">Signal transduction histidine kinase internal region domain-containing protein</fullName>
    </recommendedName>
</protein>
<organism evidence="3 4">
    <name type="scientific">Ulvibacterium marinum</name>
    <dbReference type="NCBI Taxonomy" id="2419782"/>
    <lineage>
        <taxon>Bacteria</taxon>
        <taxon>Pseudomonadati</taxon>
        <taxon>Bacteroidota</taxon>
        <taxon>Flavobacteriia</taxon>
        <taxon>Flavobacteriales</taxon>
        <taxon>Flavobacteriaceae</taxon>
        <taxon>Ulvibacterium</taxon>
    </lineage>
</organism>
<keyword evidence="1" id="KW-0472">Membrane</keyword>
<dbReference type="InterPro" id="IPR010559">
    <property type="entry name" value="Sig_transdc_His_kin_internal"/>
</dbReference>
<name>A0A3B0C321_9FLAO</name>
<feature type="transmembrane region" description="Helical" evidence="1">
    <location>
        <begin position="12"/>
        <end position="33"/>
    </location>
</feature>
<sequence>MVNTKKKIENLLSKDIFLLGIFWVMLLLFVTFGKDNYYHLHLYELVISINKIAYLFTINYILLPKLYSQGRPVSFIAALVLGAFFFGGIEEFFIEPYLDNDVSSHPVAPPLSILFSYGTTALIFLGIKQIIQVQKKQRLIDQLEREKSESQLKFLKSQINPHILFNNLNNIYSLTIHNDHRTSSSVLKLSNLMRYVIYESSEDYVLLSKELKYLEDYLELQKIQLEGRGNVKYKVLGNPAGYTIAPLLLLPFIENSFKHSMDTQIDNISIDLKVEIKENTLIFKSVNSYVSSANNASISPNGIGLNNTKQRLSLLYPNNHVLTIRSEADLFTVQLTINLVQ</sequence>
<feature type="domain" description="Signal transduction histidine kinase internal region" evidence="2">
    <location>
        <begin position="151"/>
        <end position="227"/>
    </location>
</feature>
<evidence type="ECO:0000256" key="1">
    <source>
        <dbReference type="SAM" id="Phobius"/>
    </source>
</evidence>
<dbReference type="InterPro" id="IPR036890">
    <property type="entry name" value="HATPase_C_sf"/>
</dbReference>
<dbReference type="PANTHER" id="PTHR34220">
    <property type="entry name" value="SENSOR HISTIDINE KINASE YPDA"/>
    <property type="match status" value="1"/>
</dbReference>
<evidence type="ECO:0000313" key="4">
    <source>
        <dbReference type="Proteomes" id="UP000276603"/>
    </source>
</evidence>